<dbReference type="Proteomes" id="UP001295469">
    <property type="component" value="Chromosome C01"/>
</dbReference>
<sequence>MASVIRPGSGLTASIAQTPTPSLPITTHPPHPPQNPMNPSTLSLNCLVLNPSNTRQFPENLTSILTPEPTTRPSLKRSRSSPTLSLRLYPPTQTPSLRLWPFLILPFPTLLIRSLFLKN</sequence>
<feature type="region of interest" description="Disordered" evidence="1">
    <location>
        <begin position="57"/>
        <end position="87"/>
    </location>
</feature>
<evidence type="ECO:0000313" key="2">
    <source>
        <dbReference type="EMBL" id="CAF2068843.1"/>
    </source>
</evidence>
<gene>
    <name evidence="2" type="ORF">DARMORV10_C01P08730.1</name>
</gene>
<proteinExistence type="predicted"/>
<evidence type="ECO:0000256" key="1">
    <source>
        <dbReference type="SAM" id="MobiDB-lite"/>
    </source>
</evidence>
<dbReference type="EMBL" id="HG994365">
    <property type="protein sequence ID" value="CAF2068843.1"/>
    <property type="molecule type" value="Genomic_DNA"/>
</dbReference>
<accession>A0A816R0U8</accession>
<dbReference type="AlphaFoldDB" id="A0A816R0U8"/>
<name>A0A816R0U8_BRANA</name>
<feature type="compositionally biased region" description="Pro residues" evidence="1">
    <location>
        <begin position="27"/>
        <end position="36"/>
    </location>
</feature>
<protein>
    <submittedName>
        <fullName evidence="2">(rape) hypothetical protein</fullName>
    </submittedName>
</protein>
<reference evidence="2" key="1">
    <citation type="submission" date="2021-01" db="EMBL/GenBank/DDBJ databases">
        <authorList>
            <consortium name="Genoscope - CEA"/>
            <person name="William W."/>
        </authorList>
    </citation>
    <scope>NUCLEOTIDE SEQUENCE</scope>
</reference>
<feature type="region of interest" description="Disordered" evidence="1">
    <location>
        <begin position="1"/>
        <end position="40"/>
    </location>
</feature>
<organism evidence="2">
    <name type="scientific">Brassica napus</name>
    <name type="common">Rape</name>
    <dbReference type="NCBI Taxonomy" id="3708"/>
    <lineage>
        <taxon>Eukaryota</taxon>
        <taxon>Viridiplantae</taxon>
        <taxon>Streptophyta</taxon>
        <taxon>Embryophyta</taxon>
        <taxon>Tracheophyta</taxon>
        <taxon>Spermatophyta</taxon>
        <taxon>Magnoliopsida</taxon>
        <taxon>eudicotyledons</taxon>
        <taxon>Gunneridae</taxon>
        <taxon>Pentapetalae</taxon>
        <taxon>rosids</taxon>
        <taxon>malvids</taxon>
        <taxon>Brassicales</taxon>
        <taxon>Brassicaceae</taxon>
        <taxon>Brassiceae</taxon>
        <taxon>Brassica</taxon>
    </lineage>
</organism>